<feature type="transmembrane region" description="Helical" evidence="7">
    <location>
        <begin position="57"/>
        <end position="79"/>
    </location>
</feature>
<feature type="transmembrane region" description="Helical" evidence="7">
    <location>
        <begin position="161"/>
        <end position="186"/>
    </location>
</feature>
<dbReference type="RefSeq" id="WP_184844295.1">
    <property type="nucleotide sequence ID" value="NZ_JACHMN010000003.1"/>
</dbReference>
<evidence type="ECO:0000256" key="5">
    <source>
        <dbReference type="ARBA" id="ARBA00023136"/>
    </source>
</evidence>
<sequence>MARTREPGRAQREKLVELLSNGPRHSSDLGFKAWVKAFGRTINEFIEDDLPDKAAALTYYGVLSIFPGLLVFVALIGLLDDKAADKVIDNILGLTSGATQQIVVDGVTKIQENEQSASAIVFAGLVIAFWSASGYIGAFMRAANTIYDVPEGRPLWKMIPIRLFVTLVTVVFLVLSAVAIVFTGGLAETTGAAMGLESQTVTLFNILKWPGLVLGFGLMIALLYWAAPNARQRFRLITPGSTLAVLTWVAVSAGFAYYVARFDSYNKTYGAIGGIIIFLVWMWLTNVAVLLGAEFDAELARAKAIAAGLPKHEEPYLPLRDVPKQEPVADNPLHRDTVVDDPVVPPVPDAAETAKPSGRRRLSKNWKDDKGPGDDPEPPTKPTIDTNWV</sequence>
<dbReference type="InterPro" id="IPR017039">
    <property type="entry name" value="Virul_fac_BrkB"/>
</dbReference>
<keyword evidence="9" id="KW-1185">Reference proteome</keyword>
<keyword evidence="4 7" id="KW-1133">Transmembrane helix</keyword>
<evidence type="ECO:0000256" key="6">
    <source>
        <dbReference type="SAM" id="MobiDB-lite"/>
    </source>
</evidence>
<keyword evidence="3 7" id="KW-0812">Transmembrane</keyword>
<comment type="subcellular location">
    <subcellularLocation>
        <location evidence="1">Cell membrane</location>
        <topology evidence="1">Multi-pass membrane protein</topology>
    </subcellularLocation>
</comment>
<reference evidence="8 9" key="1">
    <citation type="submission" date="2020-08" db="EMBL/GenBank/DDBJ databases">
        <title>Sequencing the genomes of 1000 actinobacteria strains.</title>
        <authorList>
            <person name="Klenk H.-P."/>
        </authorList>
    </citation>
    <scope>NUCLEOTIDE SEQUENCE [LARGE SCALE GENOMIC DNA]</scope>
    <source>
        <strain evidence="8 9">DSM 45362</strain>
    </source>
</reference>
<name>A0A841BW26_9ACTN</name>
<evidence type="ECO:0000256" key="3">
    <source>
        <dbReference type="ARBA" id="ARBA00022692"/>
    </source>
</evidence>
<dbReference type="PANTHER" id="PTHR30213:SF0">
    <property type="entry name" value="UPF0761 MEMBRANE PROTEIN YIHY"/>
    <property type="match status" value="1"/>
</dbReference>
<feature type="transmembrane region" description="Helical" evidence="7">
    <location>
        <begin position="237"/>
        <end position="259"/>
    </location>
</feature>
<evidence type="ECO:0000256" key="7">
    <source>
        <dbReference type="SAM" id="Phobius"/>
    </source>
</evidence>
<evidence type="ECO:0000256" key="2">
    <source>
        <dbReference type="ARBA" id="ARBA00022475"/>
    </source>
</evidence>
<feature type="transmembrane region" description="Helical" evidence="7">
    <location>
        <begin position="119"/>
        <end position="140"/>
    </location>
</feature>
<keyword evidence="2" id="KW-1003">Cell membrane</keyword>
<organism evidence="8 9">
    <name type="scientific">Allocatelliglobosispora scoriae</name>
    <dbReference type="NCBI Taxonomy" id="643052"/>
    <lineage>
        <taxon>Bacteria</taxon>
        <taxon>Bacillati</taxon>
        <taxon>Actinomycetota</taxon>
        <taxon>Actinomycetes</taxon>
        <taxon>Micromonosporales</taxon>
        <taxon>Micromonosporaceae</taxon>
        <taxon>Allocatelliglobosispora</taxon>
    </lineage>
</organism>
<accession>A0A841BW26</accession>
<evidence type="ECO:0000313" key="8">
    <source>
        <dbReference type="EMBL" id="MBB5873307.1"/>
    </source>
</evidence>
<feature type="region of interest" description="Disordered" evidence="6">
    <location>
        <begin position="316"/>
        <end position="389"/>
    </location>
</feature>
<dbReference type="AlphaFoldDB" id="A0A841BW26"/>
<comment type="caution">
    <text evidence="8">The sequence shown here is derived from an EMBL/GenBank/DDBJ whole genome shotgun (WGS) entry which is preliminary data.</text>
</comment>
<gene>
    <name evidence="8" type="ORF">F4553_006741</name>
</gene>
<feature type="transmembrane region" description="Helical" evidence="7">
    <location>
        <begin position="206"/>
        <end position="225"/>
    </location>
</feature>
<keyword evidence="5 7" id="KW-0472">Membrane</keyword>
<dbReference type="PANTHER" id="PTHR30213">
    <property type="entry name" value="INNER MEMBRANE PROTEIN YHJD"/>
    <property type="match status" value="1"/>
</dbReference>
<evidence type="ECO:0000256" key="1">
    <source>
        <dbReference type="ARBA" id="ARBA00004651"/>
    </source>
</evidence>
<dbReference type="NCBIfam" id="TIGR00765">
    <property type="entry name" value="yihY_not_rbn"/>
    <property type="match status" value="1"/>
</dbReference>
<dbReference type="Pfam" id="PF03631">
    <property type="entry name" value="Virul_fac_BrkB"/>
    <property type="match status" value="1"/>
</dbReference>
<evidence type="ECO:0000256" key="4">
    <source>
        <dbReference type="ARBA" id="ARBA00022989"/>
    </source>
</evidence>
<feature type="transmembrane region" description="Helical" evidence="7">
    <location>
        <begin position="271"/>
        <end position="293"/>
    </location>
</feature>
<protein>
    <submittedName>
        <fullName evidence="8">Membrane protein</fullName>
    </submittedName>
</protein>
<dbReference type="EMBL" id="JACHMN010000003">
    <property type="protein sequence ID" value="MBB5873307.1"/>
    <property type="molecule type" value="Genomic_DNA"/>
</dbReference>
<dbReference type="GO" id="GO:0005886">
    <property type="term" value="C:plasma membrane"/>
    <property type="evidence" value="ECO:0007669"/>
    <property type="project" value="UniProtKB-SubCell"/>
</dbReference>
<proteinExistence type="predicted"/>
<evidence type="ECO:0000313" key="9">
    <source>
        <dbReference type="Proteomes" id="UP000587527"/>
    </source>
</evidence>
<dbReference type="Proteomes" id="UP000587527">
    <property type="component" value="Unassembled WGS sequence"/>
</dbReference>